<evidence type="ECO:0000259" key="1">
    <source>
        <dbReference type="Pfam" id="PF13614"/>
    </source>
</evidence>
<dbReference type="OrthoDB" id="9804460at2"/>
<dbReference type="AlphaFoldDB" id="A0A2T1API8"/>
<evidence type="ECO:0000313" key="3">
    <source>
        <dbReference type="Proteomes" id="UP000237718"/>
    </source>
</evidence>
<dbReference type="CDD" id="cd02042">
    <property type="entry name" value="ParAB_family"/>
    <property type="match status" value="1"/>
</dbReference>
<name>A0A2T1API8_TRISK</name>
<dbReference type="EMBL" id="PVUF01000001">
    <property type="protein sequence ID" value="PRZ50427.1"/>
    <property type="molecule type" value="Genomic_DNA"/>
</dbReference>
<dbReference type="PANTHER" id="PTHR13696:SF52">
    <property type="entry name" value="PARA FAMILY PROTEIN CT_582"/>
    <property type="match status" value="1"/>
</dbReference>
<proteinExistence type="predicted"/>
<dbReference type="RefSeq" id="WP_106162159.1">
    <property type="nucleotide sequence ID" value="NZ_PVUF01000001.1"/>
</dbReference>
<organism evidence="2 3">
    <name type="scientific">Tritonibacter scottomollicae</name>
    <name type="common">Epibacterium scottomollicae</name>
    <dbReference type="NCBI Taxonomy" id="483013"/>
    <lineage>
        <taxon>Bacteria</taxon>
        <taxon>Pseudomonadati</taxon>
        <taxon>Pseudomonadota</taxon>
        <taxon>Alphaproteobacteria</taxon>
        <taxon>Rhodobacterales</taxon>
        <taxon>Paracoccaceae</taxon>
        <taxon>Tritonibacter</taxon>
    </lineage>
</organism>
<sequence length="260" mass="28792">MKIIACYSNKGGVGKTAAAVNLAYAYAQSGARTLLCDLDPQGASSFYFRVKPSKKLKDTQFFEDVDRFARAIRGSDYENLDILPANLTFRDFDVFLSRMKNSRSRLKKALKAVDGDYDVIILDCPPNISSLSEAVFKAADRVVVPVIPTTLSERSFEQLFAFFKESGLKTAKLLAFFSMVQGRKTLHGETMARLRDSYGKLFLTTELPFSTDVEKMGVHREPALCFAKTRPAGRAYLALFDEVNAHVSVGKTAVRAKGSP</sequence>
<dbReference type="InterPro" id="IPR027417">
    <property type="entry name" value="P-loop_NTPase"/>
</dbReference>
<dbReference type="Proteomes" id="UP000237718">
    <property type="component" value="Unassembled WGS sequence"/>
</dbReference>
<accession>A0A2T1API8</accession>
<gene>
    <name evidence="2" type="ORF">CLV89_101648</name>
</gene>
<reference evidence="2 3" key="1">
    <citation type="submission" date="2018-03" db="EMBL/GenBank/DDBJ databases">
        <title>Genomic Encyclopedia of Archaeal and Bacterial Type Strains, Phase II (KMG-II): from individual species to whole genera.</title>
        <authorList>
            <person name="Goeker M."/>
        </authorList>
    </citation>
    <scope>NUCLEOTIDE SEQUENCE [LARGE SCALE GENOMIC DNA]</scope>
    <source>
        <strain evidence="2 3">DSM 25328</strain>
    </source>
</reference>
<dbReference type="InterPro" id="IPR025669">
    <property type="entry name" value="AAA_dom"/>
</dbReference>
<dbReference type="InterPro" id="IPR050678">
    <property type="entry name" value="DNA_Partitioning_ATPase"/>
</dbReference>
<dbReference type="Gene3D" id="3.40.50.300">
    <property type="entry name" value="P-loop containing nucleotide triphosphate hydrolases"/>
    <property type="match status" value="1"/>
</dbReference>
<dbReference type="Pfam" id="PF13614">
    <property type="entry name" value="AAA_31"/>
    <property type="match status" value="1"/>
</dbReference>
<comment type="caution">
    <text evidence="2">The sequence shown here is derived from an EMBL/GenBank/DDBJ whole genome shotgun (WGS) entry which is preliminary data.</text>
</comment>
<protein>
    <submittedName>
        <fullName evidence="2">Chromosome partitioning protein</fullName>
    </submittedName>
</protein>
<dbReference type="PANTHER" id="PTHR13696">
    <property type="entry name" value="P-LOOP CONTAINING NUCLEOSIDE TRIPHOSPHATE HYDROLASE"/>
    <property type="match status" value="1"/>
</dbReference>
<evidence type="ECO:0000313" key="2">
    <source>
        <dbReference type="EMBL" id="PRZ50427.1"/>
    </source>
</evidence>
<dbReference type="SUPFAM" id="SSF52540">
    <property type="entry name" value="P-loop containing nucleoside triphosphate hydrolases"/>
    <property type="match status" value="1"/>
</dbReference>
<feature type="domain" description="AAA" evidence="1">
    <location>
        <begin position="1"/>
        <end position="165"/>
    </location>
</feature>